<feature type="transmembrane region" description="Helical" evidence="2">
    <location>
        <begin position="70"/>
        <end position="91"/>
    </location>
</feature>
<feature type="transmembrane region" description="Helical" evidence="2">
    <location>
        <begin position="128"/>
        <end position="146"/>
    </location>
</feature>
<evidence type="ECO:0000256" key="1">
    <source>
        <dbReference type="SAM" id="MobiDB-lite"/>
    </source>
</evidence>
<feature type="transmembrane region" description="Helical" evidence="2">
    <location>
        <begin position="226"/>
        <end position="244"/>
    </location>
</feature>
<keyword evidence="2" id="KW-1133">Transmembrane helix</keyword>
<feature type="transmembrane region" description="Helical" evidence="2">
    <location>
        <begin position="97"/>
        <end position="116"/>
    </location>
</feature>
<feature type="transmembrane region" description="Helical" evidence="2">
    <location>
        <begin position="12"/>
        <end position="32"/>
    </location>
</feature>
<feature type="transmembrane region" description="Helical" evidence="2">
    <location>
        <begin position="38"/>
        <end position="58"/>
    </location>
</feature>
<dbReference type="InterPro" id="IPR008535">
    <property type="entry name" value="DUF817"/>
</dbReference>
<dbReference type="AlphaFoldDB" id="A0A418T460"/>
<sequence>MAEFAMFVFKQGWACLFGGLMLLAIFVTRAIWSPDWPIQRYDALFAFALLTQAAFLIFRLETPAEARVILLFHLTGTAMELFKVNAGSWVYPEPGFFKLYGVPLFSGFMYASVGSYMARVIRIFDMRFAPYPPFAVTVILAVAIYVNFFTHHFLPDIRLVLFAATILIFGRTRIWFRPGRWYWMPLPLAAFLTSLFLWLAENIGTLTGTWIYAGQSVLDHVSFAKIGSWYLLLYVSFVTVTIAARDAIRGDAPARLEDGSQMAKPATPPDEINSASAVYVSRKRH</sequence>
<accession>A0A418T460</accession>
<dbReference type="Proteomes" id="UP000284202">
    <property type="component" value="Unassembled WGS sequence"/>
</dbReference>
<feature type="transmembrane region" description="Helical" evidence="2">
    <location>
        <begin position="152"/>
        <end position="169"/>
    </location>
</feature>
<dbReference type="PIRSF" id="PIRSF009141">
    <property type="entry name" value="UCP009141"/>
    <property type="match status" value="1"/>
</dbReference>
<keyword evidence="2" id="KW-0812">Transmembrane</keyword>
<gene>
    <name evidence="3" type="ORF">D3P04_03540</name>
</gene>
<evidence type="ECO:0000313" key="3">
    <source>
        <dbReference type="EMBL" id="RJE88002.1"/>
    </source>
</evidence>
<organism evidence="3 4">
    <name type="scientific">Paracoccus onubensis</name>
    <dbReference type="NCBI Taxonomy" id="1675788"/>
    <lineage>
        <taxon>Bacteria</taxon>
        <taxon>Pseudomonadati</taxon>
        <taxon>Pseudomonadota</taxon>
        <taxon>Alphaproteobacteria</taxon>
        <taxon>Rhodobacterales</taxon>
        <taxon>Paracoccaceae</taxon>
        <taxon>Paracoccus</taxon>
    </lineage>
</organism>
<evidence type="ECO:0000256" key="2">
    <source>
        <dbReference type="SAM" id="Phobius"/>
    </source>
</evidence>
<feature type="region of interest" description="Disordered" evidence="1">
    <location>
        <begin position="258"/>
        <end position="285"/>
    </location>
</feature>
<dbReference type="EMBL" id="QZCG01000002">
    <property type="protein sequence ID" value="RJE88002.1"/>
    <property type="molecule type" value="Genomic_DNA"/>
</dbReference>
<reference evidence="4" key="1">
    <citation type="submission" date="2018-09" db="EMBL/GenBank/DDBJ databases">
        <title>Acidovorax cavernicola nov. sp. isolated from Gruta de las Maravillas (Aracena, Spain).</title>
        <authorList>
            <person name="Jurado V."/>
            <person name="Gutierrez-Patricio S."/>
            <person name="Gonzalez-Pimentel J.L."/>
            <person name="Miller A.Z."/>
            <person name="Laiz L."/>
            <person name="Saiz-Jimenez C."/>
        </authorList>
    </citation>
    <scope>NUCLEOTIDE SEQUENCE [LARGE SCALE GENOMIC DNA]</scope>
    <source>
        <strain evidence="4">1011MAR3C25</strain>
    </source>
</reference>
<keyword evidence="2" id="KW-0472">Membrane</keyword>
<comment type="caution">
    <text evidence="3">The sequence shown here is derived from an EMBL/GenBank/DDBJ whole genome shotgun (WGS) entry which is preliminary data.</text>
</comment>
<evidence type="ECO:0000313" key="4">
    <source>
        <dbReference type="Proteomes" id="UP000284202"/>
    </source>
</evidence>
<name>A0A418T460_9RHOB</name>
<proteinExistence type="predicted"/>
<dbReference type="Pfam" id="PF05675">
    <property type="entry name" value="DUF817"/>
    <property type="match status" value="1"/>
</dbReference>
<dbReference type="OrthoDB" id="1550598at2"/>
<keyword evidence="4" id="KW-1185">Reference proteome</keyword>
<feature type="transmembrane region" description="Helical" evidence="2">
    <location>
        <begin position="181"/>
        <end position="200"/>
    </location>
</feature>
<protein>
    <submittedName>
        <fullName evidence="3">DUF817 domain-containing protein</fullName>
    </submittedName>
</protein>